<gene>
    <name evidence="2" type="ORF">LES8486_00207</name>
    <name evidence="3" type="ORF">LES9216_00354</name>
</gene>
<dbReference type="RefSeq" id="WP_072613872.1">
    <property type="nucleotide sequence ID" value="NZ_AP017935.1"/>
</dbReference>
<evidence type="ECO:0000259" key="1">
    <source>
        <dbReference type="Pfam" id="PF24710"/>
    </source>
</evidence>
<evidence type="ECO:0000313" key="5">
    <source>
        <dbReference type="Proteomes" id="UP000239237"/>
    </source>
</evidence>
<dbReference type="EMBL" id="OKQR01000001">
    <property type="protein sequence ID" value="SPD91236.1"/>
    <property type="molecule type" value="Genomic_DNA"/>
</dbReference>
<dbReference type="Pfam" id="PF24710">
    <property type="entry name" value="DUF7671"/>
    <property type="match status" value="1"/>
</dbReference>
<dbReference type="Proteomes" id="UP000239237">
    <property type="component" value="Unassembled WGS sequence"/>
</dbReference>
<keyword evidence="5" id="KW-1185">Reference proteome</keyword>
<name>A0A2N9K817_9LACO</name>
<dbReference type="Proteomes" id="UP000237923">
    <property type="component" value="Unassembled WGS sequence"/>
</dbReference>
<evidence type="ECO:0000313" key="3">
    <source>
        <dbReference type="EMBL" id="SPE06461.1"/>
    </source>
</evidence>
<protein>
    <recommendedName>
        <fullName evidence="1">DUF7671 domain-containing protein</fullName>
    </recommendedName>
</protein>
<sequence length="100" mass="11707">MSKDKYETHLFTGIVVEQDLSGNYVPKDGATLHRWRTGKHTKGKYKHIGQVFLTENNQSIAVLSQERLSFNKRHDYVPLQRWTEATVDLRKLEAYKKDES</sequence>
<dbReference type="GeneID" id="99674427"/>
<evidence type="ECO:0000313" key="4">
    <source>
        <dbReference type="Proteomes" id="UP000237923"/>
    </source>
</evidence>
<reference evidence="2 5" key="2">
    <citation type="submission" date="2018-02" db="EMBL/GenBank/DDBJ databases">
        <authorList>
            <person name="Rodrigo-Torres L."/>
            <person name="Arahal R. D."/>
            <person name="Lucena T."/>
        </authorList>
    </citation>
    <scope>NUCLEOTIDE SEQUENCE [LARGE SCALE GENOMIC DNA]</scope>
    <source>
        <strain evidence="2 5">CECT 8486</strain>
    </source>
</reference>
<dbReference type="EMBL" id="OKQU01000001">
    <property type="protein sequence ID" value="SPE06461.1"/>
    <property type="molecule type" value="Genomic_DNA"/>
</dbReference>
<dbReference type="InterPro" id="IPR056088">
    <property type="entry name" value="DUF7671"/>
</dbReference>
<reference evidence="3 4" key="1">
    <citation type="submission" date="2018-02" db="EMBL/GenBank/DDBJ databases">
        <authorList>
            <person name="Cohen D.B."/>
            <person name="Kent A.D."/>
        </authorList>
    </citation>
    <scope>NUCLEOTIDE SEQUENCE [LARGE SCALE GENOMIC DNA]</scope>
    <source>
        <strain evidence="3 4">CECT 9216</strain>
    </source>
</reference>
<proteinExistence type="predicted"/>
<dbReference type="AlphaFoldDB" id="A0A2N9K817"/>
<dbReference type="KEGG" id="lsu:A6B45_06445"/>
<organism evidence="3 4">
    <name type="scientific">Leuconostoc suionicum</name>
    <dbReference type="NCBI Taxonomy" id="1511761"/>
    <lineage>
        <taxon>Bacteria</taxon>
        <taxon>Bacillati</taxon>
        <taxon>Bacillota</taxon>
        <taxon>Bacilli</taxon>
        <taxon>Lactobacillales</taxon>
        <taxon>Lactobacillaceae</taxon>
        <taxon>Leuconostoc</taxon>
    </lineage>
</organism>
<evidence type="ECO:0000313" key="2">
    <source>
        <dbReference type="EMBL" id="SPD91236.1"/>
    </source>
</evidence>
<feature type="domain" description="DUF7671" evidence="1">
    <location>
        <begin position="3"/>
        <end position="94"/>
    </location>
</feature>
<accession>A0A2N9K817</accession>